<dbReference type="PANTHER" id="PTHR12213:SF0">
    <property type="entry name" value="CORRINOID ADENOSYLTRANSFERASE MMAB"/>
    <property type="match status" value="1"/>
</dbReference>
<keyword evidence="4" id="KW-0547">Nucleotide-binding</keyword>
<organism evidence="8">
    <name type="scientific">uncultured marine thaumarchaeote KM3_70_F01</name>
    <dbReference type="NCBI Taxonomy" id="1456255"/>
    <lineage>
        <taxon>Archaea</taxon>
        <taxon>Nitrososphaerota</taxon>
        <taxon>environmental samples</taxon>
    </lineage>
</organism>
<keyword evidence="5" id="KW-0067">ATP-binding</keyword>
<evidence type="ECO:0000259" key="7">
    <source>
        <dbReference type="Pfam" id="PF01923"/>
    </source>
</evidence>
<keyword evidence="6" id="KW-0175">Coiled coil</keyword>
<dbReference type="SUPFAM" id="SSF89028">
    <property type="entry name" value="Cobalamin adenosyltransferase-like"/>
    <property type="match status" value="1"/>
</dbReference>
<dbReference type="InterPro" id="IPR016030">
    <property type="entry name" value="CblAdoTrfase-like"/>
</dbReference>
<evidence type="ECO:0000313" key="8">
    <source>
        <dbReference type="EMBL" id="AIF15583.1"/>
    </source>
</evidence>
<evidence type="ECO:0000256" key="5">
    <source>
        <dbReference type="ARBA" id="ARBA00022840"/>
    </source>
</evidence>
<dbReference type="Pfam" id="PF01923">
    <property type="entry name" value="Cob_adeno_trans"/>
    <property type="match status" value="1"/>
</dbReference>
<dbReference type="EMBL" id="KF901032">
    <property type="protein sequence ID" value="AIF15583.1"/>
    <property type="molecule type" value="Genomic_DNA"/>
</dbReference>
<feature type="domain" description="Cobalamin adenosyltransferase-like" evidence="7">
    <location>
        <begin position="3"/>
        <end position="164"/>
    </location>
</feature>
<dbReference type="PANTHER" id="PTHR12213">
    <property type="entry name" value="CORRINOID ADENOSYLTRANSFERASE"/>
    <property type="match status" value="1"/>
</dbReference>
<dbReference type="Gene3D" id="1.20.1200.10">
    <property type="entry name" value="Cobalamin adenosyltransferase-like"/>
    <property type="match status" value="1"/>
</dbReference>
<protein>
    <submittedName>
        <fullName evidence="8">ATP--cobalamin adenosyltransferase</fullName>
    </submittedName>
</protein>
<evidence type="ECO:0000256" key="6">
    <source>
        <dbReference type="SAM" id="Coils"/>
    </source>
</evidence>
<dbReference type="GO" id="GO:0005524">
    <property type="term" value="F:ATP binding"/>
    <property type="evidence" value="ECO:0007669"/>
    <property type="project" value="UniProtKB-KW"/>
</dbReference>
<dbReference type="NCBIfam" id="TIGR00636">
    <property type="entry name" value="PduO_Nterm"/>
    <property type="match status" value="1"/>
</dbReference>
<evidence type="ECO:0000256" key="4">
    <source>
        <dbReference type="ARBA" id="ARBA00022741"/>
    </source>
</evidence>
<accession>A0A075HNP8</accession>
<evidence type="ECO:0000256" key="2">
    <source>
        <dbReference type="ARBA" id="ARBA00022490"/>
    </source>
</evidence>
<dbReference type="InterPro" id="IPR036451">
    <property type="entry name" value="CblAdoTrfase-like_sf"/>
</dbReference>
<dbReference type="GO" id="GO:0005737">
    <property type="term" value="C:cytoplasm"/>
    <property type="evidence" value="ECO:0007669"/>
    <property type="project" value="UniProtKB-SubCell"/>
</dbReference>
<dbReference type="AlphaFoldDB" id="A0A075HNP8"/>
<proteinExistence type="predicted"/>
<comment type="subcellular location">
    <subcellularLocation>
        <location evidence="1">Cytoplasm</location>
    </subcellularLocation>
</comment>
<dbReference type="InterPro" id="IPR029499">
    <property type="entry name" value="PduO-typ"/>
</dbReference>
<dbReference type="GO" id="GO:0008817">
    <property type="term" value="F:corrinoid adenosyltransferase activity"/>
    <property type="evidence" value="ECO:0007669"/>
    <property type="project" value="TreeGrafter"/>
</dbReference>
<evidence type="ECO:0000256" key="3">
    <source>
        <dbReference type="ARBA" id="ARBA00022679"/>
    </source>
</evidence>
<name>A0A075HNP8_9ARCH</name>
<evidence type="ECO:0000256" key="1">
    <source>
        <dbReference type="ARBA" id="ARBA00004496"/>
    </source>
</evidence>
<dbReference type="FunFam" id="1.20.1200.10:FF:000003">
    <property type="entry name" value="ATP:cob(I)alamin adenosyltransferase"/>
    <property type="match status" value="1"/>
</dbReference>
<keyword evidence="2" id="KW-0963">Cytoplasm</keyword>
<keyword evidence="3 8" id="KW-0808">Transferase</keyword>
<reference evidence="8" key="1">
    <citation type="journal article" date="2014" name="Genome Biol. Evol.">
        <title>Pangenome evidence for extensive interdomain horizontal transfer affecting lineage core and shell genes in uncultured planktonic thaumarchaeota and euryarchaeota.</title>
        <authorList>
            <person name="Deschamps P."/>
            <person name="Zivanovic Y."/>
            <person name="Moreira D."/>
            <person name="Rodriguez-Valera F."/>
            <person name="Lopez-Garcia P."/>
        </authorList>
    </citation>
    <scope>NUCLEOTIDE SEQUENCE</scope>
</reference>
<sequence>MKIYTKTGDDGKTSLFDNSRVWKSHERIVSYGAIDELNSAVGIAISMDLDHQLKEILVRIQNELFIVGSDLANPNMSDTKIRTTENMILSLENDIDAFESELSELTNFILPGGTLMSSILHLSRTIARRAETHVTALSQKEEINKIAIVYLNRLSDLLFVLARVLNKRKNIDDIVWKR</sequence>
<feature type="coiled-coil region" evidence="6">
    <location>
        <begin position="81"/>
        <end position="108"/>
    </location>
</feature>